<feature type="region of interest" description="Disordered" evidence="2">
    <location>
        <begin position="113"/>
        <end position="152"/>
    </location>
</feature>
<feature type="coiled-coil region" evidence="1">
    <location>
        <begin position="73"/>
        <end position="100"/>
    </location>
</feature>
<gene>
    <name evidence="4" type="ORF">QH73_0000305</name>
</gene>
<evidence type="ECO:0000256" key="1">
    <source>
        <dbReference type="SAM" id="Coils"/>
    </source>
</evidence>
<keyword evidence="1" id="KW-0175">Coiled coil</keyword>
<comment type="caution">
    <text evidence="4">The sequence shown here is derived from an EMBL/GenBank/DDBJ whole genome shotgun (WGS) entry which is preliminary data.</text>
</comment>
<proteinExistence type="predicted"/>
<keyword evidence="5" id="KW-1185">Reference proteome</keyword>
<dbReference type="EMBL" id="JTJC03000001">
    <property type="protein sequence ID" value="NHC33117.1"/>
    <property type="molecule type" value="Genomic_DNA"/>
</dbReference>
<name>A0A9X5E2X8_9CYAN</name>
<keyword evidence="3" id="KW-0472">Membrane</keyword>
<organism evidence="4 5">
    <name type="scientific">Scytonema millei VB511283</name>
    <dbReference type="NCBI Taxonomy" id="1245923"/>
    <lineage>
        <taxon>Bacteria</taxon>
        <taxon>Bacillati</taxon>
        <taxon>Cyanobacteriota</taxon>
        <taxon>Cyanophyceae</taxon>
        <taxon>Nostocales</taxon>
        <taxon>Scytonemataceae</taxon>
        <taxon>Scytonema</taxon>
    </lineage>
</organism>
<accession>A0A9X5E2X8</accession>
<keyword evidence="3" id="KW-1133">Transmembrane helix</keyword>
<evidence type="ECO:0000313" key="5">
    <source>
        <dbReference type="Proteomes" id="UP000031532"/>
    </source>
</evidence>
<evidence type="ECO:0008006" key="6">
    <source>
        <dbReference type="Google" id="ProtNLM"/>
    </source>
</evidence>
<evidence type="ECO:0000256" key="3">
    <source>
        <dbReference type="SAM" id="Phobius"/>
    </source>
</evidence>
<feature type="compositionally biased region" description="Basic residues" evidence="2">
    <location>
        <begin position="1"/>
        <end position="15"/>
    </location>
</feature>
<dbReference type="OrthoDB" id="424231at2"/>
<evidence type="ECO:0000256" key="2">
    <source>
        <dbReference type="SAM" id="MobiDB-lite"/>
    </source>
</evidence>
<reference evidence="4 5" key="1">
    <citation type="journal article" date="2015" name="Genome Announc.">
        <title>Draft Genome Sequence of the Terrestrial Cyanobacterium Scytonema millei VB511283, Isolated from Eastern India.</title>
        <authorList>
            <person name="Sen D."/>
            <person name="Chandrababunaidu M.M."/>
            <person name="Singh D."/>
            <person name="Sanghi N."/>
            <person name="Ghorai A."/>
            <person name="Mishra G.P."/>
            <person name="Madduluri M."/>
            <person name="Adhikary S.P."/>
            <person name="Tripathy S."/>
        </authorList>
    </citation>
    <scope>NUCLEOTIDE SEQUENCE [LARGE SCALE GENOMIC DNA]</scope>
    <source>
        <strain evidence="4 5">VB511283</strain>
    </source>
</reference>
<dbReference type="RefSeq" id="WP_052289938.1">
    <property type="nucleotide sequence ID" value="NZ_JTJC03000001.1"/>
</dbReference>
<dbReference type="AlphaFoldDB" id="A0A9X5E2X8"/>
<feature type="transmembrane region" description="Helical" evidence="3">
    <location>
        <begin position="48"/>
        <end position="68"/>
    </location>
</feature>
<keyword evidence="3" id="KW-0812">Transmembrane</keyword>
<protein>
    <recommendedName>
        <fullName evidence="6">Cell division protein FtsL</fullName>
    </recommendedName>
</protein>
<feature type="region of interest" description="Disordered" evidence="2">
    <location>
        <begin position="1"/>
        <end position="27"/>
    </location>
</feature>
<dbReference type="Proteomes" id="UP000031532">
    <property type="component" value="Unassembled WGS sequence"/>
</dbReference>
<evidence type="ECO:0000313" key="4">
    <source>
        <dbReference type="EMBL" id="NHC33117.1"/>
    </source>
</evidence>
<sequence>MAKAPKTRVSNRQRQKPVPANAKSVRSLSSSRSAPVWLTNLRHLQNRCAAVTALLVTALLVAYGWSAYSQSSWQEAHSQLEDLKKQERQLMQKNEVLKNDLATQAQQPETGLVYPSPAEAIALEPASQTTRAPKPVSPATQPPRLTSLPLGY</sequence>